<reference evidence="2 3" key="1">
    <citation type="journal article" date="2019" name="Nat. Ecol. Evol.">
        <title>Megaphylogeny resolves global patterns of mushroom evolution.</title>
        <authorList>
            <person name="Varga T."/>
            <person name="Krizsan K."/>
            <person name="Foldi C."/>
            <person name="Dima B."/>
            <person name="Sanchez-Garcia M."/>
            <person name="Sanchez-Ramirez S."/>
            <person name="Szollosi G.J."/>
            <person name="Szarkandi J.G."/>
            <person name="Papp V."/>
            <person name="Albert L."/>
            <person name="Andreopoulos W."/>
            <person name="Angelini C."/>
            <person name="Antonin V."/>
            <person name="Barry K.W."/>
            <person name="Bougher N.L."/>
            <person name="Buchanan P."/>
            <person name="Buyck B."/>
            <person name="Bense V."/>
            <person name="Catcheside P."/>
            <person name="Chovatia M."/>
            <person name="Cooper J."/>
            <person name="Damon W."/>
            <person name="Desjardin D."/>
            <person name="Finy P."/>
            <person name="Geml J."/>
            <person name="Haridas S."/>
            <person name="Hughes K."/>
            <person name="Justo A."/>
            <person name="Karasinski D."/>
            <person name="Kautmanova I."/>
            <person name="Kiss B."/>
            <person name="Kocsube S."/>
            <person name="Kotiranta H."/>
            <person name="LaButti K.M."/>
            <person name="Lechner B.E."/>
            <person name="Liimatainen K."/>
            <person name="Lipzen A."/>
            <person name="Lukacs Z."/>
            <person name="Mihaltcheva S."/>
            <person name="Morgado L.N."/>
            <person name="Niskanen T."/>
            <person name="Noordeloos M.E."/>
            <person name="Ohm R.A."/>
            <person name="Ortiz-Santana B."/>
            <person name="Ovrebo C."/>
            <person name="Racz N."/>
            <person name="Riley R."/>
            <person name="Savchenko A."/>
            <person name="Shiryaev A."/>
            <person name="Soop K."/>
            <person name="Spirin V."/>
            <person name="Szebenyi C."/>
            <person name="Tomsovsky M."/>
            <person name="Tulloss R.E."/>
            <person name="Uehling J."/>
            <person name="Grigoriev I.V."/>
            <person name="Vagvolgyi C."/>
            <person name="Papp T."/>
            <person name="Martin F.M."/>
            <person name="Miettinen O."/>
            <person name="Hibbett D.S."/>
            <person name="Nagy L.G."/>
        </authorList>
    </citation>
    <scope>NUCLEOTIDE SEQUENCE [LARGE SCALE GENOMIC DNA]</scope>
    <source>
        <strain evidence="2 3">FP101781</strain>
    </source>
</reference>
<gene>
    <name evidence="2" type="ORF">FA13DRAFT_1229125</name>
</gene>
<evidence type="ECO:0000256" key="1">
    <source>
        <dbReference type="SAM" id="MobiDB-lite"/>
    </source>
</evidence>
<dbReference type="Proteomes" id="UP000298030">
    <property type="component" value="Unassembled WGS sequence"/>
</dbReference>
<dbReference type="AlphaFoldDB" id="A0A4Y7TPP0"/>
<accession>A0A4Y7TPP0</accession>
<feature type="compositionally biased region" description="Low complexity" evidence="1">
    <location>
        <begin position="347"/>
        <end position="367"/>
    </location>
</feature>
<feature type="region of interest" description="Disordered" evidence="1">
    <location>
        <begin position="104"/>
        <end position="136"/>
    </location>
</feature>
<protein>
    <submittedName>
        <fullName evidence="2">Uncharacterized protein</fullName>
    </submittedName>
</protein>
<feature type="compositionally biased region" description="Polar residues" evidence="1">
    <location>
        <begin position="279"/>
        <end position="298"/>
    </location>
</feature>
<organism evidence="2 3">
    <name type="scientific">Coprinellus micaceus</name>
    <name type="common">Glistening ink-cap mushroom</name>
    <name type="synonym">Coprinus micaceus</name>
    <dbReference type="NCBI Taxonomy" id="71717"/>
    <lineage>
        <taxon>Eukaryota</taxon>
        <taxon>Fungi</taxon>
        <taxon>Dikarya</taxon>
        <taxon>Basidiomycota</taxon>
        <taxon>Agaricomycotina</taxon>
        <taxon>Agaricomycetes</taxon>
        <taxon>Agaricomycetidae</taxon>
        <taxon>Agaricales</taxon>
        <taxon>Agaricineae</taxon>
        <taxon>Psathyrellaceae</taxon>
        <taxon>Coprinellus</taxon>
    </lineage>
</organism>
<keyword evidence="3" id="KW-1185">Reference proteome</keyword>
<comment type="caution">
    <text evidence="2">The sequence shown here is derived from an EMBL/GenBank/DDBJ whole genome shotgun (WGS) entry which is preliminary data.</text>
</comment>
<feature type="compositionally biased region" description="Basic and acidic residues" evidence="1">
    <location>
        <begin position="328"/>
        <end position="337"/>
    </location>
</feature>
<feature type="compositionally biased region" description="Polar residues" evidence="1">
    <location>
        <begin position="255"/>
        <end position="264"/>
    </location>
</feature>
<dbReference type="OrthoDB" id="3066311at2759"/>
<feature type="compositionally biased region" description="Polar residues" evidence="1">
    <location>
        <begin position="220"/>
        <end position="234"/>
    </location>
</feature>
<evidence type="ECO:0000313" key="2">
    <source>
        <dbReference type="EMBL" id="TEB36126.1"/>
    </source>
</evidence>
<sequence>MNQDDVFTASHGFQMPHVFVVPPEEDETPAWCCFDAALPIDKQIQQRVHLDADDHTFDPSSPYDDDIAAMDAAIARRNMETRSIVDNLMSKDFNIEHAALDSDSDLDWDSENENQPHDRLSSSGPPSPIAPSFTSGADSDVVEVVKPSTAKRSGTFKARATQAFRSFTGTLSFRSSKSRAQDNLPPRPSSSMSWAMRREETDVEPNQSTSPRPGGRVSRRLSQLFSPPSKSQPSLALAGLDDAPTAPSPSEPIIASQSTSSNIKPRSASYDFAPRRSSESIPTNALPSRSAQASASSVTLSKTFKRFNKLNIQRMFSFSSSQFSHDSNLNRDSEDGRTTPTLRRKSSSLPSTSTSSESGPQTPTTSTEDTPLRSSLTRKSTLTFHDEGLKLQLDFGDFETGLGIVAPTDSGHSLTTGSYSSFSSTSKVSTSTSTSSTMPMARQPLGRTSQDEGGDGDLSFEMQLDSLHFDDISFDVDRFGVNLD</sequence>
<feature type="compositionally biased region" description="Low complexity" evidence="1">
    <location>
        <begin position="413"/>
        <end position="437"/>
    </location>
</feature>
<feature type="region of interest" description="Disordered" evidence="1">
    <location>
        <begin position="321"/>
        <end position="376"/>
    </location>
</feature>
<evidence type="ECO:0000313" key="3">
    <source>
        <dbReference type="Proteomes" id="UP000298030"/>
    </source>
</evidence>
<feature type="region of interest" description="Disordered" evidence="1">
    <location>
        <begin position="407"/>
        <end position="455"/>
    </location>
</feature>
<proteinExistence type="predicted"/>
<dbReference type="EMBL" id="QPFP01000006">
    <property type="protein sequence ID" value="TEB36126.1"/>
    <property type="molecule type" value="Genomic_DNA"/>
</dbReference>
<name>A0A4Y7TPP0_COPMI</name>
<feature type="region of interest" description="Disordered" evidence="1">
    <location>
        <begin position="172"/>
        <end position="298"/>
    </location>
</feature>